<organism evidence="2 3">
    <name type="scientific">Tribonema minus</name>
    <dbReference type="NCBI Taxonomy" id="303371"/>
    <lineage>
        <taxon>Eukaryota</taxon>
        <taxon>Sar</taxon>
        <taxon>Stramenopiles</taxon>
        <taxon>Ochrophyta</taxon>
        <taxon>PX clade</taxon>
        <taxon>Xanthophyceae</taxon>
        <taxon>Tribonematales</taxon>
        <taxon>Tribonemataceae</taxon>
        <taxon>Tribonema</taxon>
    </lineage>
</organism>
<feature type="signal peptide" evidence="1">
    <location>
        <begin position="1"/>
        <end position="23"/>
    </location>
</feature>
<comment type="caution">
    <text evidence="2">The sequence shown here is derived from an EMBL/GenBank/DDBJ whole genome shotgun (WGS) entry which is preliminary data.</text>
</comment>
<evidence type="ECO:0000313" key="2">
    <source>
        <dbReference type="EMBL" id="KAG5188876.1"/>
    </source>
</evidence>
<dbReference type="Proteomes" id="UP000664859">
    <property type="component" value="Unassembled WGS sequence"/>
</dbReference>
<feature type="chain" id="PRO_5032289773" evidence="1">
    <location>
        <begin position="24"/>
        <end position="362"/>
    </location>
</feature>
<sequence length="362" mass="39835">MWATRSLSSRVGLAALLLRGSTGSKLSARPHMIVHRGVYSPIFRQHHERSALTSLTSLRRQPAAADERSPIFGWEDPLTTAYLDLEAEIAVAKAAQATGGSHHNASETDKLAANLVTLMEKVAAVLQFVAVPPTAGAKAEMVTTTTAGEEAAHASAEAEVTALEADTDDVATRATRELAPTAGTTADFMRYLRQRARQMGWTNKVYPQPDYARNGAFSSAWAVLAYRWGDEVVAVADRADCTLDGPEWDVEMCSATYALTDPVWDVPASWVCCEAAYCNNFEQRKEIDISLPEWGARVDDVWESEYRKGPEVLWPLMLIADAKLDLRLSENNSGRWFRTYTSKVARNSFTHGVHMAADEEQP</sequence>
<reference evidence="2" key="1">
    <citation type="submission" date="2021-02" db="EMBL/GenBank/DDBJ databases">
        <title>First Annotated Genome of the Yellow-green Alga Tribonema minus.</title>
        <authorList>
            <person name="Mahan K.M."/>
        </authorList>
    </citation>
    <scope>NUCLEOTIDE SEQUENCE</scope>
    <source>
        <strain evidence="2">UTEX B ZZ1240</strain>
    </source>
</reference>
<dbReference type="EMBL" id="JAFCMP010000061">
    <property type="protein sequence ID" value="KAG5188876.1"/>
    <property type="molecule type" value="Genomic_DNA"/>
</dbReference>
<accession>A0A836CMK2</accession>
<protein>
    <submittedName>
        <fullName evidence="2">Uncharacterized protein</fullName>
    </submittedName>
</protein>
<evidence type="ECO:0000256" key="1">
    <source>
        <dbReference type="SAM" id="SignalP"/>
    </source>
</evidence>
<keyword evidence="1" id="KW-0732">Signal</keyword>
<name>A0A836CMK2_9STRA</name>
<keyword evidence="3" id="KW-1185">Reference proteome</keyword>
<proteinExistence type="predicted"/>
<gene>
    <name evidence="2" type="ORF">JKP88DRAFT_253215</name>
</gene>
<dbReference type="AlphaFoldDB" id="A0A836CMK2"/>
<evidence type="ECO:0000313" key="3">
    <source>
        <dbReference type="Proteomes" id="UP000664859"/>
    </source>
</evidence>